<dbReference type="Gene3D" id="3.30.160.20">
    <property type="match status" value="1"/>
</dbReference>
<evidence type="ECO:0000313" key="4">
    <source>
        <dbReference type="Proteomes" id="UP000521872"/>
    </source>
</evidence>
<protein>
    <recommendedName>
        <fullName evidence="2">DRBM domain-containing protein</fullName>
    </recommendedName>
</protein>
<proteinExistence type="predicted"/>
<name>A0A8H4R4H3_9AGAR</name>
<accession>A0A8H4R4H3</accession>
<dbReference type="EMBL" id="JAACJL010000002">
    <property type="protein sequence ID" value="KAF4622621.1"/>
    <property type="molecule type" value="Genomic_DNA"/>
</dbReference>
<evidence type="ECO:0000313" key="3">
    <source>
        <dbReference type="EMBL" id="KAF4622621.1"/>
    </source>
</evidence>
<dbReference type="InterPro" id="IPR014720">
    <property type="entry name" value="dsRBD_dom"/>
</dbReference>
<sequence length="110" mass="12849">MAQSTHRLTFHVKIPTDDLTLDYRELLNEKVQRIRKKLDYEWSNPIQQNGRHEWKAKVLSEQFFEFYNEDFVDDNSVNGIEYGFGRGSSLGEAKEAAAQGAYNLLCQEYP</sequence>
<dbReference type="SUPFAM" id="SSF54768">
    <property type="entry name" value="dsRNA-binding domain-like"/>
    <property type="match status" value="1"/>
</dbReference>
<keyword evidence="4" id="KW-1185">Reference proteome</keyword>
<dbReference type="PROSITE" id="PS50137">
    <property type="entry name" value="DS_RBD"/>
    <property type="match status" value="1"/>
</dbReference>
<dbReference type="GO" id="GO:0003723">
    <property type="term" value="F:RNA binding"/>
    <property type="evidence" value="ECO:0007669"/>
    <property type="project" value="UniProtKB-UniRule"/>
</dbReference>
<reference evidence="3 4" key="1">
    <citation type="submission" date="2019-12" db="EMBL/GenBank/DDBJ databases">
        <authorList>
            <person name="Floudas D."/>
            <person name="Bentzer J."/>
            <person name="Ahren D."/>
            <person name="Johansson T."/>
            <person name="Persson P."/>
            <person name="Tunlid A."/>
        </authorList>
    </citation>
    <scope>NUCLEOTIDE SEQUENCE [LARGE SCALE GENOMIC DNA]</scope>
    <source>
        <strain evidence="3 4">CBS 102.39</strain>
    </source>
</reference>
<feature type="domain" description="DRBM" evidence="2">
    <location>
        <begin position="22"/>
        <end position="107"/>
    </location>
</feature>
<evidence type="ECO:0000259" key="2">
    <source>
        <dbReference type="PROSITE" id="PS50137"/>
    </source>
</evidence>
<organism evidence="3 4">
    <name type="scientific">Agrocybe pediades</name>
    <dbReference type="NCBI Taxonomy" id="84607"/>
    <lineage>
        <taxon>Eukaryota</taxon>
        <taxon>Fungi</taxon>
        <taxon>Dikarya</taxon>
        <taxon>Basidiomycota</taxon>
        <taxon>Agaricomycotina</taxon>
        <taxon>Agaricomycetes</taxon>
        <taxon>Agaricomycetidae</taxon>
        <taxon>Agaricales</taxon>
        <taxon>Agaricineae</taxon>
        <taxon>Strophariaceae</taxon>
        <taxon>Agrocybe</taxon>
    </lineage>
</organism>
<comment type="caution">
    <text evidence="3">The sequence shown here is derived from an EMBL/GenBank/DDBJ whole genome shotgun (WGS) entry which is preliminary data.</text>
</comment>
<dbReference type="Pfam" id="PF00035">
    <property type="entry name" value="dsrm"/>
    <property type="match status" value="1"/>
</dbReference>
<dbReference type="Proteomes" id="UP000521872">
    <property type="component" value="Unassembled WGS sequence"/>
</dbReference>
<evidence type="ECO:0000256" key="1">
    <source>
        <dbReference type="PROSITE-ProRule" id="PRU00266"/>
    </source>
</evidence>
<gene>
    <name evidence="3" type="ORF">D9613_009024</name>
</gene>
<dbReference type="AlphaFoldDB" id="A0A8H4R4H3"/>
<keyword evidence="1" id="KW-0694">RNA-binding</keyword>